<dbReference type="Proteomes" id="UP000054498">
    <property type="component" value="Unassembled WGS sequence"/>
</dbReference>
<accession>A0A0D2JSW8</accession>
<dbReference type="PANTHER" id="PTHR12655:SF0">
    <property type="entry name" value="ACYL-COENZYME A THIOESTERASE 9, MITOCHONDRIAL"/>
    <property type="match status" value="1"/>
</dbReference>
<evidence type="ECO:0000256" key="1">
    <source>
        <dbReference type="ARBA" id="ARBA00010458"/>
    </source>
</evidence>
<keyword evidence="4" id="KW-0809">Transit peptide</keyword>
<dbReference type="SUPFAM" id="SSF54637">
    <property type="entry name" value="Thioesterase/thiol ester dehydrase-isomerase"/>
    <property type="match status" value="2"/>
</dbReference>
<dbReference type="InterPro" id="IPR033120">
    <property type="entry name" value="HOTDOG_ACOT"/>
</dbReference>
<dbReference type="CDD" id="cd03442">
    <property type="entry name" value="BFIT_BACH"/>
    <property type="match status" value="1"/>
</dbReference>
<dbReference type="RefSeq" id="XP_013901082.1">
    <property type="nucleotide sequence ID" value="XM_014045628.1"/>
</dbReference>
<dbReference type="GeneID" id="25738778"/>
<keyword evidence="2" id="KW-0677">Repeat</keyword>
<evidence type="ECO:0000256" key="2">
    <source>
        <dbReference type="ARBA" id="ARBA00022737"/>
    </source>
</evidence>
<dbReference type="GO" id="GO:0047617">
    <property type="term" value="F:fatty acyl-CoA hydrolase activity"/>
    <property type="evidence" value="ECO:0007669"/>
    <property type="project" value="TreeGrafter"/>
</dbReference>
<dbReference type="KEGG" id="mng:MNEG_5901"/>
<gene>
    <name evidence="6" type="ORF">MNEG_5901</name>
</gene>
<dbReference type="Gene3D" id="3.10.129.10">
    <property type="entry name" value="Hotdog Thioesterase"/>
    <property type="match status" value="2"/>
</dbReference>
<keyword evidence="3 6" id="KW-0378">Hydrolase</keyword>
<dbReference type="PROSITE" id="PS51770">
    <property type="entry name" value="HOTDOG_ACOT"/>
    <property type="match status" value="1"/>
</dbReference>
<dbReference type="EC" id="3.1.2.-" evidence="6"/>
<protein>
    <submittedName>
        <fullName evidence="6">Acyl-coenzyme A thioesterase 10</fullName>
        <ecNumber evidence="6">3.1.2.-</ecNumber>
    </submittedName>
</protein>
<dbReference type="AlphaFoldDB" id="A0A0D2JSW8"/>
<comment type="similarity">
    <text evidence="1">Belongs to the acyl coenzyme A hydrolase family.</text>
</comment>
<name>A0A0D2JSW8_9CHLO</name>
<evidence type="ECO:0000259" key="5">
    <source>
        <dbReference type="PROSITE" id="PS51770"/>
    </source>
</evidence>
<evidence type="ECO:0000313" key="7">
    <source>
        <dbReference type="Proteomes" id="UP000054498"/>
    </source>
</evidence>
<evidence type="ECO:0000256" key="3">
    <source>
        <dbReference type="ARBA" id="ARBA00022801"/>
    </source>
</evidence>
<keyword evidence="7" id="KW-1185">Reference proteome</keyword>
<dbReference type="PANTHER" id="PTHR12655">
    <property type="entry name" value="ACYL-COA THIOESTERASE"/>
    <property type="match status" value="1"/>
</dbReference>
<organism evidence="6 7">
    <name type="scientific">Monoraphidium neglectum</name>
    <dbReference type="NCBI Taxonomy" id="145388"/>
    <lineage>
        <taxon>Eukaryota</taxon>
        <taxon>Viridiplantae</taxon>
        <taxon>Chlorophyta</taxon>
        <taxon>core chlorophytes</taxon>
        <taxon>Chlorophyceae</taxon>
        <taxon>CS clade</taxon>
        <taxon>Sphaeropleales</taxon>
        <taxon>Selenastraceae</taxon>
        <taxon>Monoraphidium</taxon>
    </lineage>
</organism>
<dbReference type="OrthoDB" id="331699at2759"/>
<proteinExistence type="inferred from homology"/>
<dbReference type="STRING" id="145388.A0A0D2JSW8"/>
<dbReference type="InterPro" id="IPR029069">
    <property type="entry name" value="HotDog_dom_sf"/>
</dbReference>
<reference evidence="6 7" key="1">
    <citation type="journal article" date="2013" name="BMC Genomics">
        <title>Reconstruction of the lipid metabolism for the microalga Monoraphidium neglectum from its genome sequence reveals characteristics suitable for biofuel production.</title>
        <authorList>
            <person name="Bogen C."/>
            <person name="Al-Dilaimi A."/>
            <person name="Albersmeier A."/>
            <person name="Wichmann J."/>
            <person name="Grundmann M."/>
            <person name="Rupp O."/>
            <person name="Lauersen K.J."/>
            <person name="Blifernez-Klassen O."/>
            <person name="Kalinowski J."/>
            <person name="Goesmann A."/>
            <person name="Mussgnug J.H."/>
            <person name="Kruse O."/>
        </authorList>
    </citation>
    <scope>NUCLEOTIDE SEQUENCE [LARGE SCALE GENOMIC DNA]</scope>
    <source>
        <strain evidence="6 7">SAG 48.87</strain>
    </source>
</reference>
<dbReference type="GO" id="GO:0006637">
    <property type="term" value="P:acyl-CoA metabolic process"/>
    <property type="evidence" value="ECO:0007669"/>
    <property type="project" value="TreeGrafter"/>
</dbReference>
<evidence type="ECO:0000256" key="4">
    <source>
        <dbReference type="ARBA" id="ARBA00022946"/>
    </source>
</evidence>
<sequence>MRAIHQPGPHRADDPSLVAVFSFVSLGPGGKPHPLPPLAPATERERRWAAERQAVADARKAQRAAAAARGGVVEVTESVTAHLAELVAAASIVRDMPALAPPHDMLMGQTSLENTFTCQPQQRNPHGRVFGGFLLRRAFELAFATCYVFAGSRPIFDCVDDVQFKKPVDVGDLLRLRSCVLHTEGDRVVVVVEASVIAPERLASSPTNAFTFTFRAAPSGPQQRLRRVLPGDEGDLRRLRQHFADL</sequence>
<feature type="domain" description="HotDog ACOT-type" evidence="5">
    <location>
        <begin position="108"/>
        <end position="220"/>
    </location>
</feature>
<dbReference type="EMBL" id="KK101131">
    <property type="protein sequence ID" value="KIZ02063.1"/>
    <property type="molecule type" value="Genomic_DNA"/>
</dbReference>
<evidence type="ECO:0000313" key="6">
    <source>
        <dbReference type="EMBL" id="KIZ02063.1"/>
    </source>
</evidence>